<dbReference type="Pfam" id="PF00575">
    <property type="entry name" value="S1"/>
    <property type="match status" value="1"/>
</dbReference>
<dbReference type="NCBIfam" id="TIGR01953">
    <property type="entry name" value="NusA"/>
    <property type="match status" value="1"/>
</dbReference>
<dbReference type="PANTHER" id="PTHR22648:SF0">
    <property type="entry name" value="TRANSCRIPTION TERMINATION_ANTITERMINATION PROTEIN NUSA"/>
    <property type="match status" value="1"/>
</dbReference>
<dbReference type="Gene3D" id="2.40.50.140">
    <property type="entry name" value="Nucleic acid-binding proteins"/>
    <property type="match status" value="1"/>
</dbReference>
<evidence type="ECO:0000256" key="5">
    <source>
        <dbReference type="ARBA" id="ARBA00023015"/>
    </source>
</evidence>
<keyword evidence="8" id="KW-0648">Protein biosynthesis</keyword>
<dbReference type="Pfam" id="PF13184">
    <property type="entry name" value="KH_NusA_1st"/>
    <property type="match status" value="1"/>
</dbReference>
<dbReference type="Pfam" id="PF26594">
    <property type="entry name" value="KH_NusA_2nd"/>
    <property type="match status" value="1"/>
</dbReference>
<keyword evidence="2" id="KW-0963">Cytoplasm</keyword>
<dbReference type="CDD" id="cd22529">
    <property type="entry name" value="KH-II_NusA_rpt2"/>
    <property type="match status" value="1"/>
</dbReference>
<dbReference type="InterPro" id="IPR015946">
    <property type="entry name" value="KH_dom-like_a/b"/>
</dbReference>
<keyword evidence="5" id="KW-0805">Transcription regulation</keyword>
<dbReference type="SUPFAM" id="SSF69705">
    <property type="entry name" value="Transcription factor NusA, N-terminal domain"/>
    <property type="match status" value="1"/>
</dbReference>
<dbReference type="SUPFAM" id="SSF54814">
    <property type="entry name" value="Prokaryotic type KH domain (KH-domain type II)"/>
    <property type="match status" value="2"/>
</dbReference>
<dbReference type="CDD" id="cd02134">
    <property type="entry name" value="KH-II_NusA_rpt1"/>
    <property type="match status" value="1"/>
</dbReference>
<name>J9D4U1_9ZZZZ</name>
<keyword evidence="6" id="KW-0804">Transcription</keyword>
<dbReference type="AlphaFoldDB" id="J9D4U1"/>
<evidence type="ECO:0000256" key="1">
    <source>
        <dbReference type="ARBA" id="ARBA00022472"/>
    </source>
</evidence>
<dbReference type="Gene3D" id="3.30.1480.10">
    <property type="entry name" value="NusA, N-terminal domain"/>
    <property type="match status" value="1"/>
</dbReference>
<dbReference type="InterPro" id="IPR003029">
    <property type="entry name" value="S1_domain"/>
</dbReference>
<protein>
    <submittedName>
        <fullName evidence="8">Transcription elongation factor NusA</fullName>
    </submittedName>
</protein>
<dbReference type="InterPro" id="IPR013735">
    <property type="entry name" value="TF_NusA_N"/>
</dbReference>
<dbReference type="SMART" id="SM00316">
    <property type="entry name" value="S1"/>
    <property type="match status" value="1"/>
</dbReference>
<keyword evidence="4" id="KW-0694">RNA-binding</keyword>
<evidence type="ECO:0000259" key="7">
    <source>
        <dbReference type="SMART" id="SM00316"/>
    </source>
</evidence>
<dbReference type="InterPro" id="IPR009019">
    <property type="entry name" value="KH_sf_prok-type"/>
</dbReference>
<dbReference type="GO" id="GO:0031564">
    <property type="term" value="P:transcription antitermination"/>
    <property type="evidence" value="ECO:0007669"/>
    <property type="project" value="UniProtKB-KW"/>
</dbReference>
<dbReference type="SUPFAM" id="SSF50249">
    <property type="entry name" value="Nucleic acid-binding proteins"/>
    <property type="match status" value="1"/>
</dbReference>
<keyword evidence="1" id="KW-0806">Transcription termination</keyword>
<reference evidence="8" key="1">
    <citation type="journal article" date="2012" name="PLoS ONE">
        <title>Gene sets for utilization of primary and secondary nutrition supplies in the distal gut of endangered iberian lynx.</title>
        <authorList>
            <person name="Alcaide M."/>
            <person name="Messina E."/>
            <person name="Richter M."/>
            <person name="Bargiela R."/>
            <person name="Peplies J."/>
            <person name="Huws S.A."/>
            <person name="Newbold C.J."/>
            <person name="Golyshin P.N."/>
            <person name="Simon M.A."/>
            <person name="Lopez G."/>
            <person name="Yakimov M.M."/>
            <person name="Ferrer M."/>
        </authorList>
    </citation>
    <scope>NUCLEOTIDE SEQUENCE</scope>
</reference>
<sequence length="420" mass="47763">MAKKQTETMSLIDTFTDFKDTKNIDRTTMVGVLEESFRSVIAKLFGSDENFDVIVNPDKGDFEIYRNREVVADGEVTCENKEIPLSEARKIDADYEVGEEVSESIDFAKFGRRAILTLRQTLASKILELEHDSLYNKYKDRVGEIVAAEVYQTWKNETLLVDSENNELLLPKSQQIPRDFFHKGDTVRAVIDRVDNTNGNPKIYLSRTSPEFLRRLLETEIPEITEGLICLRRVARIPGERAKIAVESYDDRIDPVGACVGVKGSRIHGVVRELNNENIDVINFTSNEKLFIQRALSPAEVSSITLDVENRKAEVFLRPDQVSLAIGKGGMNIKLASMLTEYTIDVFREVNENEQSEDIYLNEFNDEIDQWVIDAIKGIGLETAKDVLNAPREMLIEKADLEEDTVDEVLRILRAEFEEA</sequence>
<evidence type="ECO:0000256" key="6">
    <source>
        <dbReference type="ARBA" id="ARBA00023163"/>
    </source>
</evidence>
<dbReference type="HAMAP" id="MF_00945_B">
    <property type="entry name" value="NusA_B"/>
    <property type="match status" value="1"/>
</dbReference>
<keyword evidence="8" id="KW-0251">Elongation factor</keyword>
<dbReference type="FunFam" id="3.30.300.20:FF:000002">
    <property type="entry name" value="Transcription termination/antitermination protein NusA"/>
    <property type="match status" value="1"/>
</dbReference>
<dbReference type="Pfam" id="PF08529">
    <property type="entry name" value="NusA_N"/>
    <property type="match status" value="1"/>
</dbReference>
<dbReference type="InterPro" id="IPR036555">
    <property type="entry name" value="NusA_N_sf"/>
</dbReference>
<gene>
    <name evidence="8" type="ORF">EVA_04174</name>
</gene>
<dbReference type="GO" id="GO:0005829">
    <property type="term" value="C:cytosol"/>
    <property type="evidence" value="ECO:0007669"/>
    <property type="project" value="TreeGrafter"/>
</dbReference>
<dbReference type="FunFam" id="3.30.300.20:FF:000013">
    <property type="entry name" value="Transcription termination/antitermination protein NusA"/>
    <property type="match status" value="1"/>
</dbReference>
<feature type="domain" description="S1 motif" evidence="7">
    <location>
        <begin position="141"/>
        <end position="208"/>
    </location>
</feature>
<evidence type="ECO:0000256" key="2">
    <source>
        <dbReference type="ARBA" id="ARBA00022490"/>
    </source>
</evidence>
<organism evidence="8">
    <name type="scientific">gut metagenome</name>
    <dbReference type="NCBI Taxonomy" id="749906"/>
    <lineage>
        <taxon>unclassified sequences</taxon>
        <taxon>metagenomes</taxon>
        <taxon>organismal metagenomes</taxon>
    </lineage>
</organism>
<dbReference type="PANTHER" id="PTHR22648">
    <property type="entry name" value="TRANSCRIPTION TERMINATION FACTOR NUSA"/>
    <property type="match status" value="1"/>
</dbReference>
<evidence type="ECO:0000256" key="4">
    <source>
        <dbReference type="ARBA" id="ARBA00022884"/>
    </source>
</evidence>
<dbReference type="Gene3D" id="3.30.300.20">
    <property type="match status" value="2"/>
</dbReference>
<dbReference type="CDD" id="cd04455">
    <property type="entry name" value="S1_NusA"/>
    <property type="match status" value="1"/>
</dbReference>
<dbReference type="InterPro" id="IPR025249">
    <property type="entry name" value="TF_NusA_KH_1st"/>
</dbReference>
<proteinExistence type="inferred from homology"/>
<dbReference type="InterPro" id="IPR012340">
    <property type="entry name" value="NA-bd_OB-fold"/>
</dbReference>
<dbReference type="InterPro" id="IPR030842">
    <property type="entry name" value="TF_NusA_bacterial"/>
</dbReference>
<evidence type="ECO:0000313" key="8">
    <source>
        <dbReference type="EMBL" id="EJX07716.1"/>
    </source>
</evidence>
<dbReference type="GO" id="GO:0006353">
    <property type="term" value="P:DNA-templated transcription termination"/>
    <property type="evidence" value="ECO:0007669"/>
    <property type="project" value="UniProtKB-KW"/>
</dbReference>
<accession>J9D4U1</accession>
<dbReference type="EMBL" id="AMCI01000807">
    <property type="protein sequence ID" value="EJX07716.1"/>
    <property type="molecule type" value="Genomic_DNA"/>
</dbReference>
<keyword evidence="3" id="KW-0889">Transcription antitermination</keyword>
<dbReference type="InterPro" id="IPR010213">
    <property type="entry name" value="TF_NusA"/>
</dbReference>
<dbReference type="GO" id="GO:0003723">
    <property type="term" value="F:RNA binding"/>
    <property type="evidence" value="ECO:0007669"/>
    <property type="project" value="UniProtKB-KW"/>
</dbReference>
<comment type="caution">
    <text evidence="8">The sequence shown here is derived from an EMBL/GenBank/DDBJ whole genome shotgun (WGS) entry which is preliminary data.</text>
</comment>
<evidence type="ECO:0000256" key="3">
    <source>
        <dbReference type="ARBA" id="ARBA00022814"/>
    </source>
</evidence>
<dbReference type="InterPro" id="IPR058582">
    <property type="entry name" value="KH_NusA_2nd"/>
</dbReference>
<dbReference type="GO" id="GO:0003746">
    <property type="term" value="F:translation elongation factor activity"/>
    <property type="evidence" value="ECO:0007669"/>
    <property type="project" value="UniProtKB-KW"/>
</dbReference>
<dbReference type="GO" id="GO:0003700">
    <property type="term" value="F:DNA-binding transcription factor activity"/>
    <property type="evidence" value="ECO:0007669"/>
    <property type="project" value="InterPro"/>
</dbReference>